<dbReference type="PIRSF" id="PIRSF011386">
    <property type="entry name" value="FixH"/>
    <property type="match status" value="1"/>
</dbReference>
<dbReference type="InterPro" id="IPR018037">
    <property type="entry name" value="FixH_proteobacterial"/>
</dbReference>
<dbReference type="Proteomes" id="UP001239909">
    <property type="component" value="Unassembled WGS sequence"/>
</dbReference>
<comment type="caution">
    <text evidence="2">The sequence shown here is derived from an EMBL/GenBank/DDBJ whole genome shotgun (WGS) entry which is preliminary data.</text>
</comment>
<reference evidence="2 3" key="1">
    <citation type="submission" date="2023-04" db="EMBL/GenBank/DDBJ databases">
        <title>Marinoamorphus aggregata gen. nov., sp. Nov., isolate from tissue of brittle star Ophioplocus japonicus.</title>
        <authorList>
            <person name="Kawano K."/>
            <person name="Sawayama S."/>
            <person name="Nakagawa S."/>
        </authorList>
    </citation>
    <scope>NUCLEOTIDE SEQUENCE [LARGE SCALE GENOMIC DNA]</scope>
    <source>
        <strain evidence="2 3">NKW23</strain>
    </source>
</reference>
<protein>
    <submittedName>
        <fullName evidence="2">FixH family protein</fullName>
    </submittedName>
</protein>
<keyword evidence="1" id="KW-0472">Membrane</keyword>
<feature type="transmembrane region" description="Helical" evidence="1">
    <location>
        <begin position="16"/>
        <end position="38"/>
    </location>
</feature>
<name>A0ABQ6LR34_9RHOB</name>
<keyword evidence="1" id="KW-0812">Transmembrane</keyword>
<sequence>MTDYTPRGRPLTGRKVLLMAVGAFAVVIGANIALVVAATGSFPGLIVKNSYVASQGWDARTKALRALGWSTAAGYGDGRLRVEVTGADGAPVEALEMTAVVGRPARDLADRTVPLAPVAGGYEAEIALAPGNWLARLSVAGAPDFAATARLHVPGVQ</sequence>
<evidence type="ECO:0000313" key="2">
    <source>
        <dbReference type="EMBL" id="GMG83451.1"/>
    </source>
</evidence>
<dbReference type="Pfam" id="PF05751">
    <property type="entry name" value="FixH"/>
    <property type="match status" value="1"/>
</dbReference>
<dbReference type="RefSeq" id="WP_285672245.1">
    <property type="nucleotide sequence ID" value="NZ_BSYI01000019.1"/>
</dbReference>
<accession>A0ABQ6LR34</accession>
<dbReference type="EMBL" id="BSYI01000019">
    <property type="protein sequence ID" value="GMG83451.1"/>
    <property type="molecule type" value="Genomic_DNA"/>
</dbReference>
<evidence type="ECO:0000256" key="1">
    <source>
        <dbReference type="SAM" id="Phobius"/>
    </source>
</evidence>
<gene>
    <name evidence="2" type="ORF">LNKW23_26640</name>
</gene>
<evidence type="ECO:0000313" key="3">
    <source>
        <dbReference type="Proteomes" id="UP001239909"/>
    </source>
</evidence>
<keyword evidence="1" id="KW-1133">Transmembrane helix</keyword>
<keyword evidence="3" id="KW-1185">Reference proteome</keyword>
<organism evidence="2 3">
    <name type="scientific">Paralimibaculum aggregatum</name>
    <dbReference type="NCBI Taxonomy" id="3036245"/>
    <lineage>
        <taxon>Bacteria</taxon>
        <taxon>Pseudomonadati</taxon>
        <taxon>Pseudomonadota</taxon>
        <taxon>Alphaproteobacteria</taxon>
        <taxon>Rhodobacterales</taxon>
        <taxon>Paracoccaceae</taxon>
        <taxon>Paralimibaculum</taxon>
    </lineage>
</organism>
<proteinExistence type="predicted"/>
<dbReference type="InterPro" id="IPR008620">
    <property type="entry name" value="FixH"/>
</dbReference>